<dbReference type="SUPFAM" id="SSF54001">
    <property type="entry name" value="Cysteine proteinases"/>
    <property type="match status" value="1"/>
</dbReference>
<dbReference type="OrthoDB" id="59402at2759"/>
<protein>
    <submittedName>
        <fullName evidence="3">Unnamed protein product</fullName>
    </submittedName>
</protein>
<dbReference type="Gene3D" id="3.90.70.10">
    <property type="entry name" value="Cysteine proteinases"/>
    <property type="match status" value="1"/>
</dbReference>
<evidence type="ECO:0000313" key="3">
    <source>
        <dbReference type="EMBL" id="GMF10452.1"/>
    </source>
</evidence>
<keyword evidence="4" id="KW-1185">Reference proteome</keyword>
<evidence type="ECO:0000256" key="2">
    <source>
        <dbReference type="SAM" id="Phobius"/>
    </source>
</evidence>
<dbReference type="Proteomes" id="UP001165083">
    <property type="component" value="Unassembled WGS sequence"/>
</dbReference>
<dbReference type="InterPro" id="IPR038765">
    <property type="entry name" value="Papain-like_cys_pep_sf"/>
</dbReference>
<comment type="caution">
    <text evidence="3">The sequence shown here is derived from an EMBL/GenBank/DDBJ whole genome shotgun (WGS) entry which is preliminary data.</text>
</comment>
<reference evidence="3" key="1">
    <citation type="submission" date="2023-04" db="EMBL/GenBank/DDBJ databases">
        <title>Phytophthora lilii NBRC 32176.</title>
        <authorList>
            <person name="Ichikawa N."/>
            <person name="Sato H."/>
            <person name="Tonouchi N."/>
        </authorList>
    </citation>
    <scope>NUCLEOTIDE SEQUENCE</scope>
    <source>
        <strain evidence="3">NBRC 32176</strain>
    </source>
</reference>
<organism evidence="3 4">
    <name type="scientific">Phytophthora lilii</name>
    <dbReference type="NCBI Taxonomy" id="2077276"/>
    <lineage>
        <taxon>Eukaryota</taxon>
        <taxon>Sar</taxon>
        <taxon>Stramenopiles</taxon>
        <taxon>Oomycota</taxon>
        <taxon>Peronosporomycetes</taxon>
        <taxon>Peronosporales</taxon>
        <taxon>Peronosporaceae</taxon>
        <taxon>Phytophthora</taxon>
    </lineage>
</organism>
<feature type="transmembrane region" description="Helical" evidence="2">
    <location>
        <begin position="52"/>
        <end position="72"/>
    </location>
</feature>
<dbReference type="PANTHER" id="PTHR35899:SF1">
    <property type="entry name" value="PEPTIDASE C1A PAPAIN C-TERMINAL DOMAIN-CONTAINING PROTEIN"/>
    <property type="match status" value="1"/>
</dbReference>
<proteinExistence type="predicted"/>
<keyword evidence="2" id="KW-0812">Transmembrane</keyword>
<accession>A0A9W6WNG5</accession>
<keyword evidence="2" id="KW-0472">Membrane</keyword>
<evidence type="ECO:0000256" key="1">
    <source>
        <dbReference type="SAM" id="MobiDB-lite"/>
    </source>
</evidence>
<dbReference type="PANTHER" id="PTHR35899">
    <property type="entry name" value="PAPAIN FAMILY CYSTEINE PROTEASE DOMAIN CONTAINING PROTEIN"/>
    <property type="match status" value="1"/>
</dbReference>
<name>A0A9W6WNG5_9STRA</name>
<keyword evidence="2" id="KW-1133">Transmembrane helix</keyword>
<dbReference type="AlphaFoldDB" id="A0A9W6WNG5"/>
<gene>
    <name evidence="3" type="ORF">Plil01_000125500</name>
</gene>
<dbReference type="EMBL" id="BSXW01000041">
    <property type="protein sequence ID" value="GMF10452.1"/>
    <property type="molecule type" value="Genomic_DNA"/>
</dbReference>
<evidence type="ECO:0000313" key="4">
    <source>
        <dbReference type="Proteomes" id="UP001165083"/>
    </source>
</evidence>
<feature type="region of interest" description="Disordered" evidence="1">
    <location>
        <begin position="1"/>
        <end position="30"/>
    </location>
</feature>
<sequence>MVGSTAARDRSPLLRYGSGRDPLGESNEEDLQLPVRSRQFAVAEKRGGLSTAFYALNGVVLFVLLSLCISMHNTISRLETQAVQETVSEVHQETTNARQDFVTGTVNYISKDMLPMALLPSKFAVDYVTPRQDQAYRGTCWDFATIGFLEQSYRAHGVHKGWLKPDEYVAFSEQVNMCGLDMIRARLISFIAWQAYGVEILKLCTGNFDSQQQKDCRMWMNSTEGGEVPELYYLQNGLKESVFPQTVCEYYTEDGNDTLCPGLEDAQAAGNPLKFELSVCELDRILVSLKVVAVKRLGSLNFLHSSPFNWYQCGNEGISSKKQRNATSKYNEGIEDCLSDETKLFADVNIQPLHLKCKDPELCRTDGDFTYFVRNTTDWGDRMTVMCLWEYSAQQQVAREICLPPMLEVYIALTLAPVEEEVKENDTDRCGFYFIPYVALRQWIAQFQGFFVNSFDITWDPQSYAANKDKHPELDYSLLEASTKKQNHSEFLGPFPYAKVVQRFK</sequence>